<protein>
    <recommendedName>
        <fullName evidence="1">Schlafen AlbA-2 domain-containing protein</fullName>
    </recommendedName>
</protein>
<dbReference type="InterPro" id="IPR038475">
    <property type="entry name" value="RecG_C_sf"/>
</dbReference>
<dbReference type="Proteomes" id="UP000189681">
    <property type="component" value="Unassembled WGS sequence"/>
</dbReference>
<dbReference type="InterPro" id="IPR038461">
    <property type="entry name" value="Schlafen_AlbA_2_dom_sf"/>
</dbReference>
<dbReference type="PANTHER" id="PTHR30595">
    <property type="entry name" value="GLPR-RELATED TRANSCRIPTIONAL REPRESSOR"/>
    <property type="match status" value="1"/>
</dbReference>
<dbReference type="PANTHER" id="PTHR30595:SF6">
    <property type="entry name" value="SCHLAFEN ALBA-2 DOMAIN-CONTAINING PROTEIN"/>
    <property type="match status" value="1"/>
</dbReference>
<reference evidence="2 3" key="1">
    <citation type="journal article" date="2017" name="Water Res.">
        <title>Discovery and metagenomic analysis of an anammox bacterial enrichment related to Candidatus "Brocadia caroliniensis" in a full-scale glycerol-fed nitritation-denitritation separate centrate treatment process.</title>
        <authorList>
            <person name="Park H."/>
            <person name="Brotto A.C."/>
            <person name="van Loosdrecht M.C."/>
            <person name="Chandran K."/>
        </authorList>
    </citation>
    <scope>NUCLEOTIDE SEQUENCE [LARGE SCALE GENOMIC DNA]</scope>
    <source>
        <strain evidence="2">26THWARD</strain>
    </source>
</reference>
<comment type="caution">
    <text evidence="2">The sequence shown here is derived from an EMBL/GenBank/DDBJ whole genome shotgun (WGS) entry which is preliminary data.</text>
</comment>
<feature type="domain" description="Schlafen AlbA-2" evidence="1">
    <location>
        <begin position="19"/>
        <end position="142"/>
    </location>
</feature>
<evidence type="ECO:0000313" key="3">
    <source>
        <dbReference type="Proteomes" id="UP000189681"/>
    </source>
</evidence>
<dbReference type="Pfam" id="PF13749">
    <property type="entry name" value="HATPase_c_4"/>
    <property type="match status" value="1"/>
</dbReference>
<evidence type="ECO:0000259" key="1">
    <source>
        <dbReference type="Pfam" id="PF04326"/>
    </source>
</evidence>
<dbReference type="AlphaFoldDB" id="A0A1V4AT63"/>
<sequence>MPLTNPKDFIKDILEIPAESQTIEFKRLAEDKIVAKIIETVVAMTNTDGGVIIVGIDDPEKTKLKGFDRVYGINENLELFDAIGRELPKIIPPLSGLWPPSIVDVTEISKRVALIFVPKAVDSFRSINNHVFVRQEKGNRQLTAHEVAKFAYAKGFEKADKGLADVSFELLKTPYFEEWKQSRNINGSPVESILEKSGLARKSDTGKLLPTLASVLLFAEYPSDLTETKCAIRVFQYTGTIESIGETPNLIGIPKTIQGPLIKQIKDAHEYVLTLLRSGIRIPSGFKTVYQIPERAVKEAITNAVIHRDYYIKRDISVKIFEDRLEVESPGLFPYNITRANIGWVRAEGYRNDLLVKHLREFPSPPNLDENEGVRAMRKEMAGENLYPPIFLTYPDSIKVVLFNEHQASEWEKISAYLRENKYITNEQARNVTAIVQRDKMSYMLRRWVEQGLLIPIKPPSGFKKGTKYKLVDVPEIKSGN</sequence>
<dbReference type="EMBL" id="AYTS01000085">
    <property type="protein sequence ID" value="OOP56280.1"/>
    <property type="molecule type" value="Genomic_DNA"/>
</dbReference>
<name>A0A1V4AT63_9BACT</name>
<proteinExistence type="predicted"/>
<accession>A0A1V4AT63</accession>
<dbReference type="Gene3D" id="3.30.950.30">
    <property type="entry name" value="Schlafen, AAA domain"/>
    <property type="match status" value="1"/>
</dbReference>
<dbReference type="InterPro" id="IPR007421">
    <property type="entry name" value="Schlafen_AlbA_2_dom"/>
</dbReference>
<gene>
    <name evidence="2" type="ORF">AYP45_09440</name>
</gene>
<dbReference type="Pfam" id="PF04326">
    <property type="entry name" value="SLFN_AlbA_2"/>
    <property type="match status" value="1"/>
</dbReference>
<evidence type="ECO:0000313" key="2">
    <source>
        <dbReference type="EMBL" id="OOP56280.1"/>
    </source>
</evidence>
<organism evidence="2 3">
    <name type="scientific">Candidatus Brocadia carolinensis</name>
    <dbReference type="NCBI Taxonomy" id="1004156"/>
    <lineage>
        <taxon>Bacteria</taxon>
        <taxon>Pseudomonadati</taxon>
        <taxon>Planctomycetota</taxon>
        <taxon>Candidatus Brocadiia</taxon>
        <taxon>Candidatus Brocadiales</taxon>
        <taxon>Candidatus Brocadiaceae</taxon>
        <taxon>Candidatus Brocadia</taxon>
    </lineage>
</organism>
<dbReference type="Gene3D" id="3.30.565.60">
    <property type="match status" value="1"/>
</dbReference>
<dbReference type="STRING" id="1004156.AYP45_09440"/>